<evidence type="ECO:0000259" key="2">
    <source>
        <dbReference type="Pfam" id="PF01869"/>
    </source>
</evidence>
<evidence type="ECO:0000313" key="5">
    <source>
        <dbReference type="EMBL" id="KAA6348402.1"/>
    </source>
</evidence>
<proteinExistence type="predicted"/>
<dbReference type="InterPro" id="IPR002731">
    <property type="entry name" value="ATPase_BadF"/>
</dbReference>
<dbReference type="InterPro" id="IPR018709">
    <property type="entry name" value="CoA_activase_DUF2229"/>
</dbReference>
<dbReference type="GO" id="GO:0016787">
    <property type="term" value="F:hydrolase activity"/>
    <property type="evidence" value="ECO:0007669"/>
    <property type="project" value="UniProtKB-KW"/>
</dbReference>
<comment type="caution">
    <text evidence="5">The sequence shown here is derived from an EMBL/GenBank/DDBJ whole genome shotgun (WGS) entry which is preliminary data.</text>
</comment>
<feature type="domain" description="ATPase BadF/BadG/BcrA/BcrD type" evidence="2">
    <location>
        <begin position="6"/>
        <end position="257"/>
    </location>
</feature>
<evidence type="ECO:0000256" key="1">
    <source>
        <dbReference type="SAM" id="Coils"/>
    </source>
</evidence>
<reference evidence="5" key="1">
    <citation type="submission" date="2019-03" db="EMBL/GenBank/DDBJ databases">
        <title>Single cell metagenomics reveals metabolic interactions within the superorganism composed of flagellate Streblomastix strix and complex community of Bacteroidetes bacteria on its surface.</title>
        <authorList>
            <person name="Treitli S.C."/>
            <person name="Kolisko M."/>
            <person name="Husnik F."/>
            <person name="Keeling P."/>
            <person name="Hampl V."/>
        </authorList>
    </citation>
    <scope>NUCLEOTIDE SEQUENCE</scope>
    <source>
        <strain evidence="5">STM</strain>
    </source>
</reference>
<keyword evidence="1" id="KW-0175">Coiled coil</keyword>
<dbReference type="Gene3D" id="3.30.420.40">
    <property type="match status" value="4"/>
</dbReference>
<accession>A0A5J4SRE6</accession>
<dbReference type="CDD" id="cd24035">
    <property type="entry name" value="ASKHA_NBD_O66634-like_rpt2"/>
    <property type="match status" value="1"/>
</dbReference>
<sequence>MDSYRIGLDVGSTTAKIVVTDDAGRILFTKYERHHAKILETVTKFFYELKQRVTDNFPIAFNITGSIGMGLAEKFDLPFIQEVVAATEFVKKIHPEISTIIDIGGEDAKIVYLKPNGNTDLRMNGNCAGGTGAFIDQMALLLDVSTESMNALAENSEQAYPIASRCGVFSKTDVQNLISKNVNKSDIAASVFHAVAVQTIVTLSHGCEVIPKILFCGGPLTFIPALRKAFVNYLHLSSEDYLVPENANIIPAWGASLACAQDKIFTLKELISLLTDNTVKNEVKQTVRLPRIFHSEEEYTAWKIKKNNNRINQASLDKHTGCAYLGIDSGSTTTKIVVTDEQSRMLFSYYSPNRGNPIDTVKKGFAELSDQCKNAGVELQIKGSYSTGYGEDLVKAAFNLNGGIIETIAHYAAARKINPNVSFILDIGGQDMKAIFVENGVLNRMEINEACSSGCGSFIEAFARSLNYPVETFAREACLAENPCDLGTRCTVFMNSKVKQVLREGVSVGDIAAGLSYSVVKNCLYKVLKLKKTEELGKEIVVQGGTMRNDAIVRALELLTETEVSRSNLPELMGAYGCALYAQSAAGKEKHTEIVSLNGLLQTAGYTTRQISCHGCENRCWVHKYSFANKNVYYSGNKCEKVFSNQGAYRTKGRNLSVEKYGLLFNRKNKTEDSHLTVGIPRSLNIYEDYPFWHTLFDECGIKTILSTPSTFYNYEMGVHSVMSDNICFPAKLMHSHIYDLIQKKVDRIFIPYVIFEKKEGEVSANSYNCPIVTGYSEVIKSAINPVIPIDSPVITFQNPKLLAEQCLEYLQPFGIEKQRIKQAVKEAIIAQKNYEREIRELNRQVYAESKNEGKLTILLAGRPYHTDPLIQHKLSDMISTMGVTVITEDMVRGEEVEDIGKTFLVSQWAYINRIFHAAQWVAEQGNDVHFIQMTSFGCGPDAFLIDEIKSILSRHGKSLTLLKIDDVNNIGSIKLRVRSVVESLKFNHNVSQKNNPFLTTGKFTVEDKKRTILAPYFTDYISPLVSPIFKLAGYNVEVLPESNNDSAECGLMYANNEICYPATLIVGDLIKALKSGKYDISQTAVIITQTGGQCRASNYIALIKKGIIEAGYPEVPVLSLAIGDSMMNEQPGFTINWMKIIPITLGAVLFSDCIAKFYHASVVREKNKGEAKKLRWHYLDEAGKLILANNSKALYQLIETAAKHFNEIIIPEDNLPKVGLVGEIYLKFNCFANKDVAEWLIDKKIEVMPPLLTGFFTQAFVNRKENVRTHIEQAGVSDFAYDLFYKLVQRKINKVNRLAAPFRYFTPLTDIFEEAEHGKEIITLSAQFGEGWLLPAEIVSFAKEGTNNVISLQPFGCIANHIVSKGIEKKIKTLYPQMNLLSLDYDSGVSEVNIINRLLLLTNSLK</sequence>
<feature type="domain" description="DUF2229" evidence="3">
    <location>
        <begin position="677"/>
        <end position="892"/>
    </location>
</feature>
<dbReference type="InterPro" id="IPR043129">
    <property type="entry name" value="ATPase_NBD"/>
</dbReference>
<dbReference type="CDD" id="cd24034">
    <property type="entry name" value="ASKHA_NBD_O66634-like_rpt1"/>
    <property type="match status" value="1"/>
</dbReference>
<dbReference type="InterPro" id="IPR051805">
    <property type="entry name" value="Dehydratase_Activator_Redct"/>
</dbReference>
<feature type="domain" description="ATPase BadF/BadG/BcrA/BcrD type" evidence="2">
    <location>
        <begin position="325"/>
        <end position="582"/>
    </location>
</feature>
<dbReference type="SUPFAM" id="SSF53067">
    <property type="entry name" value="Actin-like ATPase domain"/>
    <property type="match status" value="2"/>
</dbReference>
<dbReference type="Pfam" id="PF01869">
    <property type="entry name" value="BcrAD_BadFG"/>
    <property type="match status" value="2"/>
</dbReference>
<gene>
    <name evidence="4" type="ORF">EZS27_004156</name>
    <name evidence="5" type="ORF">EZS27_004158</name>
</gene>
<dbReference type="EC" id="3.-.-.-" evidence="5"/>
<evidence type="ECO:0000259" key="3">
    <source>
        <dbReference type="Pfam" id="PF09989"/>
    </source>
</evidence>
<feature type="coiled-coil region" evidence="1">
    <location>
        <begin position="818"/>
        <end position="852"/>
    </location>
</feature>
<dbReference type="PANTHER" id="PTHR32329">
    <property type="entry name" value="BIFUNCTIONAL PROTEIN [INCLUDES 2-HYDROXYACYL-COA DEHYDRATASE (N-TER) AND ITS ACTIVATOR DOMAIN (C_TERM)-RELATED"/>
    <property type="match status" value="1"/>
</dbReference>
<keyword evidence="5" id="KW-0378">Hydrolase</keyword>
<dbReference type="EMBL" id="SNRY01000069">
    <property type="protein sequence ID" value="KAA6348400.1"/>
    <property type="molecule type" value="Genomic_DNA"/>
</dbReference>
<dbReference type="PANTHER" id="PTHR32329:SF4">
    <property type="entry name" value="ACTIVATOR OF 2-HYDROXYACYL-COA DEHYDRATASE"/>
    <property type="match status" value="1"/>
</dbReference>
<dbReference type="EMBL" id="SNRY01000069">
    <property type="protein sequence ID" value="KAA6348402.1"/>
    <property type="molecule type" value="Genomic_DNA"/>
</dbReference>
<evidence type="ECO:0000313" key="4">
    <source>
        <dbReference type="EMBL" id="KAA6348400.1"/>
    </source>
</evidence>
<name>A0A5J4SRE6_9ZZZZ</name>
<organism evidence="5">
    <name type="scientific">termite gut metagenome</name>
    <dbReference type="NCBI Taxonomy" id="433724"/>
    <lineage>
        <taxon>unclassified sequences</taxon>
        <taxon>metagenomes</taxon>
        <taxon>organismal metagenomes</taxon>
    </lineage>
</organism>
<protein>
    <submittedName>
        <fullName evidence="5">R-phenyllactate dehydratase activator</fullName>
        <ecNumber evidence="5">3.-.-.-</ecNumber>
    </submittedName>
</protein>
<dbReference type="Pfam" id="PF09989">
    <property type="entry name" value="DUF2229"/>
    <property type="match status" value="1"/>
</dbReference>